<keyword evidence="2" id="KW-0288">FMN</keyword>
<evidence type="ECO:0000259" key="3">
    <source>
        <dbReference type="Pfam" id="PF03358"/>
    </source>
</evidence>
<evidence type="ECO:0000313" key="5">
    <source>
        <dbReference type="Proteomes" id="UP001079657"/>
    </source>
</evidence>
<dbReference type="PANTHER" id="PTHR43278:SF1">
    <property type="entry name" value="IRON-SULFUR FLAVOPROTEIN MJ1083"/>
    <property type="match status" value="1"/>
</dbReference>
<feature type="domain" description="NADPH-dependent FMN reductase-like" evidence="3">
    <location>
        <begin position="3"/>
        <end position="144"/>
    </location>
</feature>
<dbReference type="Proteomes" id="UP001079657">
    <property type="component" value="Unassembled WGS sequence"/>
</dbReference>
<name>A0ABT4CQ59_9CLOT</name>
<dbReference type="PANTHER" id="PTHR43278">
    <property type="entry name" value="NAD(P)H-DEPENDENT FMN-CONTAINING OXIDOREDUCTASE YWQN-RELATED"/>
    <property type="match status" value="1"/>
</dbReference>
<keyword evidence="5" id="KW-1185">Reference proteome</keyword>
<gene>
    <name evidence="4" type="ORF">OXH55_08085</name>
</gene>
<dbReference type="SUPFAM" id="SSF52218">
    <property type="entry name" value="Flavoproteins"/>
    <property type="match status" value="1"/>
</dbReference>
<dbReference type="InterPro" id="IPR029039">
    <property type="entry name" value="Flavoprotein-like_sf"/>
</dbReference>
<dbReference type="RefSeq" id="WP_268049321.1">
    <property type="nucleotide sequence ID" value="NZ_JAPQES010000002.1"/>
</dbReference>
<sequence length="214" mass="23497">MAKIIGFSGSTVKSGVLEKAMEQVLKSTGHEWELVRLNDINMKYCTGCVGCGTTNRCVLKDDINEILDKILEADAILLGGVARFGKLNALTKVFIERLFPFVHRYMLTKGKIAATVAGGFFHQEVVKDELSSILQTLGMEDVGSITIDGNASCFKCGYGETCNYSAFRAKYGQDAKITDDVFYVFDKDEKAVEKATLLGKKIAEAINQKAKNLK</sequence>
<dbReference type="Gene3D" id="3.40.50.360">
    <property type="match status" value="1"/>
</dbReference>
<reference evidence="4" key="1">
    <citation type="submission" date="2022-12" db="EMBL/GenBank/DDBJ databases">
        <authorList>
            <person name="Wang J."/>
        </authorList>
    </citation>
    <scope>NUCLEOTIDE SEQUENCE</scope>
    <source>
        <strain evidence="4">HY-42-06</strain>
    </source>
</reference>
<proteinExistence type="predicted"/>
<evidence type="ECO:0000313" key="4">
    <source>
        <dbReference type="EMBL" id="MCY6370588.1"/>
    </source>
</evidence>
<organism evidence="4 5">
    <name type="scientific">Clostridium ganghwense</name>
    <dbReference type="NCBI Taxonomy" id="312089"/>
    <lineage>
        <taxon>Bacteria</taxon>
        <taxon>Bacillati</taxon>
        <taxon>Bacillota</taxon>
        <taxon>Clostridia</taxon>
        <taxon>Eubacteriales</taxon>
        <taxon>Clostridiaceae</taxon>
        <taxon>Clostridium</taxon>
    </lineage>
</organism>
<dbReference type="Pfam" id="PF03358">
    <property type="entry name" value="FMN_red"/>
    <property type="match status" value="1"/>
</dbReference>
<comment type="caution">
    <text evidence="4">The sequence shown here is derived from an EMBL/GenBank/DDBJ whole genome shotgun (WGS) entry which is preliminary data.</text>
</comment>
<accession>A0ABT4CQ59</accession>
<keyword evidence="1" id="KW-0285">Flavoprotein</keyword>
<dbReference type="InterPro" id="IPR051796">
    <property type="entry name" value="ISF_SsuE-like"/>
</dbReference>
<dbReference type="InterPro" id="IPR005025">
    <property type="entry name" value="FMN_Rdtase-like_dom"/>
</dbReference>
<evidence type="ECO:0000256" key="2">
    <source>
        <dbReference type="ARBA" id="ARBA00022643"/>
    </source>
</evidence>
<dbReference type="EMBL" id="JAPQES010000002">
    <property type="protein sequence ID" value="MCY6370588.1"/>
    <property type="molecule type" value="Genomic_DNA"/>
</dbReference>
<evidence type="ECO:0000256" key="1">
    <source>
        <dbReference type="ARBA" id="ARBA00022630"/>
    </source>
</evidence>
<protein>
    <submittedName>
        <fullName evidence="4">Flavodoxin family protein</fullName>
    </submittedName>
</protein>